<reference evidence="2" key="1">
    <citation type="journal article" date="2019" name="Int. J. Syst. Evol. Microbiol.">
        <title>The Global Catalogue of Microorganisms (GCM) 10K type strain sequencing project: providing services to taxonomists for standard genome sequencing and annotation.</title>
        <authorList>
            <consortium name="The Broad Institute Genomics Platform"/>
            <consortium name="The Broad Institute Genome Sequencing Center for Infectious Disease"/>
            <person name="Wu L."/>
            <person name="Ma J."/>
        </authorList>
    </citation>
    <scope>NUCLEOTIDE SEQUENCE [LARGE SCALE GENOMIC DNA]</scope>
    <source>
        <strain evidence="2">KCTC 62164</strain>
    </source>
</reference>
<dbReference type="RefSeq" id="WP_194214459.1">
    <property type="nucleotide sequence ID" value="NZ_CP061205.1"/>
</dbReference>
<evidence type="ECO:0000313" key="2">
    <source>
        <dbReference type="Proteomes" id="UP001595444"/>
    </source>
</evidence>
<dbReference type="Gene3D" id="3.40.1530.20">
    <property type="entry name" value="Protein of unknown function (DUF1491)"/>
    <property type="match status" value="1"/>
</dbReference>
<organism evidence="1 2">
    <name type="scientific">Kordiimonas pumila</name>
    <dbReference type="NCBI Taxonomy" id="2161677"/>
    <lineage>
        <taxon>Bacteria</taxon>
        <taxon>Pseudomonadati</taxon>
        <taxon>Pseudomonadota</taxon>
        <taxon>Alphaproteobacteria</taxon>
        <taxon>Kordiimonadales</taxon>
        <taxon>Kordiimonadaceae</taxon>
        <taxon>Kordiimonas</taxon>
    </lineage>
</organism>
<proteinExistence type="predicted"/>
<keyword evidence="2" id="KW-1185">Reference proteome</keyword>
<dbReference type="Pfam" id="PF07372">
    <property type="entry name" value="DUF1491"/>
    <property type="match status" value="1"/>
</dbReference>
<accession>A0ABV7D9L7</accession>
<protein>
    <submittedName>
        <fullName evidence="1">DUF1491 family protein</fullName>
    </submittedName>
</protein>
<dbReference type="Proteomes" id="UP001595444">
    <property type="component" value="Unassembled WGS sequence"/>
</dbReference>
<name>A0ABV7D9L7_9PROT</name>
<dbReference type="EMBL" id="JBHRSL010000028">
    <property type="protein sequence ID" value="MFC3053722.1"/>
    <property type="molecule type" value="Genomic_DNA"/>
</dbReference>
<dbReference type="InterPro" id="IPR009964">
    <property type="entry name" value="DUF1491"/>
</dbReference>
<sequence>MENRLKTSLWVEAHVRSCFIADMPAFVVARGDSDRGGVLLKINRFSAGISLFEQALDFDGNKVWRTVAEFSGTDERGADLRIAKKRGFDADLWVLEIEDHKALYQPDAPITDM</sequence>
<comment type="caution">
    <text evidence="1">The sequence shown here is derived from an EMBL/GenBank/DDBJ whole genome shotgun (WGS) entry which is preliminary data.</text>
</comment>
<evidence type="ECO:0000313" key="1">
    <source>
        <dbReference type="EMBL" id="MFC3053722.1"/>
    </source>
</evidence>
<gene>
    <name evidence="1" type="ORF">ACFOKA_17620</name>
</gene>